<keyword evidence="7" id="KW-1185">Reference proteome</keyword>
<evidence type="ECO:0000256" key="3">
    <source>
        <dbReference type="ARBA" id="ARBA00023125"/>
    </source>
</evidence>
<gene>
    <name evidence="6" type="ORF">BHK69_06235</name>
</gene>
<dbReference type="Gene3D" id="1.10.10.10">
    <property type="entry name" value="Winged helix-like DNA-binding domain superfamily/Winged helix DNA-binding domain"/>
    <property type="match status" value="1"/>
</dbReference>
<evidence type="ECO:0000259" key="5">
    <source>
        <dbReference type="PROSITE" id="PS50931"/>
    </source>
</evidence>
<name>A0A1D7TYE0_9HYPH</name>
<dbReference type="RefSeq" id="WP_069689348.1">
    <property type="nucleotide sequence ID" value="NZ_CP017147.1"/>
</dbReference>
<keyword evidence="4" id="KW-0804">Transcription</keyword>
<dbReference type="AlphaFoldDB" id="A0A1D7TYE0"/>
<dbReference type="InterPro" id="IPR005119">
    <property type="entry name" value="LysR_subst-bd"/>
</dbReference>
<dbReference type="PROSITE" id="PS50931">
    <property type="entry name" value="HTH_LYSR"/>
    <property type="match status" value="1"/>
</dbReference>
<reference evidence="6 7" key="1">
    <citation type="journal article" date="2015" name="Antonie Van Leeuwenhoek">
        <title>Bosea vaviloviae sp. nov., a new species of slow-growing rhizobia isolated from nodules of the relict species Vavilovia formosa (Stev.) Fed.</title>
        <authorList>
            <person name="Safronova V.I."/>
            <person name="Kuznetsova I.G."/>
            <person name="Sazanova A.L."/>
            <person name="Kimeklis A.K."/>
            <person name="Belimov A.A."/>
            <person name="Andronov E.E."/>
            <person name="Pinaev A.G."/>
            <person name="Chizhevskaya E.P."/>
            <person name="Pukhaev A.R."/>
            <person name="Popov K.P."/>
            <person name="Willems A."/>
            <person name="Tikhonovich I.A."/>
        </authorList>
    </citation>
    <scope>NUCLEOTIDE SEQUENCE [LARGE SCALE GENOMIC DNA]</scope>
    <source>
        <strain evidence="6 7">Vaf18</strain>
    </source>
</reference>
<dbReference type="EMBL" id="CP017147">
    <property type="protein sequence ID" value="AOO80127.1"/>
    <property type="molecule type" value="Genomic_DNA"/>
</dbReference>
<dbReference type="PANTHER" id="PTHR30419">
    <property type="entry name" value="HTH-TYPE TRANSCRIPTIONAL REGULATOR YBHD"/>
    <property type="match status" value="1"/>
</dbReference>
<feature type="domain" description="HTH lysR-type" evidence="5">
    <location>
        <begin position="3"/>
        <end position="60"/>
    </location>
</feature>
<evidence type="ECO:0000256" key="1">
    <source>
        <dbReference type="ARBA" id="ARBA00009437"/>
    </source>
</evidence>
<evidence type="ECO:0000313" key="7">
    <source>
        <dbReference type="Proteomes" id="UP000094969"/>
    </source>
</evidence>
<dbReference type="Pfam" id="PF03466">
    <property type="entry name" value="LysR_substrate"/>
    <property type="match status" value="1"/>
</dbReference>
<accession>A0A1D7TYE0</accession>
<dbReference type="InterPro" id="IPR050950">
    <property type="entry name" value="HTH-type_LysR_regulators"/>
</dbReference>
<keyword evidence="3" id="KW-0238">DNA-binding</keyword>
<comment type="similarity">
    <text evidence="1">Belongs to the LysR transcriptional regulatory family.</text>
</comment>
<dbReference type="SUPFAM" id="SSF53850">
    <property type="entry name" value="Periplasmic binding protein-like II"/>
    <property type="match status" value="1"/>
</dbReference>
<dbReference type="STRING" id="1526658.BHK69_06235"/>
<dbReference type="OrthoDB" id="8437302at2"/>
<dbReference type="Pfam" id="PF00126">
    <property type="entry name" value="HTH_1"/>
    <property type="match status" value="1"/>
</dbReference>
<dbReference type="KEGG" id="bvv:BHK69_06235"/>
<dbReference type="InterPro" id="IPR036388">
    <property type="entry name" value="WH-like_DNA-bd_sf"/>
</dbReference>
<dbReference type="SUPFAM" id="SSF46785">
    <property type="entry name" value="Winged helix' DNA-binding domain"/>
    <property type="match status" value="1"/>
</dbReference>
<sequence>MNIDVRQLRAFVAVAQFGSFTRAAGCLNLSQPALTVQIQKLEDGLGIRLFDRNTRSVSLTRIGRELAPQLGRILSDLDAVVGDTRQLAQGQQGVVRLAVLPSYASGILPEIIAAFRRTNPQVSFVIRDVIASRVAELTRQEQVDLGIMGGALNDPDLEVLHRTQDHMHVVFPDGHKLGNLDSVTIDDIAPLPLVLMDPATSVRAIVDAAFLTAGHQPIVGAEATYMSTAVGMVRAGLGVAILPGSAMEVRAEQTLRSRPLNAANFARQIALIKRSGRTLPPVSESFALMLTKELPAAQGADTT</sequence>
<proteinExistence type="inferred from homology"/>
<dbReference type="GO" id="GO:0005829">
    <property type="term" value="C:cytosol"/>
    <property type="evidence" value="ECO:0007669"/>
    <property type="project" value="TreeGrafter"/>
</dbReference>
<dbReference type="PRINTS" id="PR00039">
    <property type="entry name" value="HTHLYSR"/>
</dbReference>
<evidence type="ECO:0000313" key="6">
    <source>
        <dbReference type="EMBL" id="AOO80127.1"/>
    </source>
</evidence>
<dbReference type="Proteomes" id="UP000094969">
    <property type="component" value="Chromosome"/>
</dbReference>
<dbReference type="GO" id="GO:0003700">
    <property type="term" value="F:DNA-binding transcription factor activity"/>
    <property type="evidence" value="ECO:0007669"/>
    <property type="project" value="InterPro"/>
</dbReference>
<evidence type="ECO:0000256" key="4">
    <source>
        <dbReference type="ARBA" id="ARBA00023163"/>
    </source>
</evidence>
<dbReference type="InterPro" id="IPR036390">
    <property type="entry name" value="WH_DNA-bd_sf"/>
</dbReference>
<organism evidence="6 7">
    <name type="scientific">Bosea vaviloviae</name>
    <dbReference type="NCBI Taxonomy" id="1526658"/>
    <lineage>
        <taxon>Bacteria</taxon>
        <taxon>Pseudomonadati</taxon>
        <taxon>Pseudomonadota</taxon>
        <taxon>Alphaproteobacteria</taxon>
        <taxon>Hyphomicrobiales</taxon>
        <taxon>Boseaceae</taxon>
        <taxon>Bosea</taxon>
    </lineage>
</organism>
<keyword evidence="2" id="KW-0805">Transcription regulation</keyword>
<protein>
    <submittedName>
        <fullName evidence="6">LysR family transcriptional regulator</fullName>
    </submittedName>
</protein>
<dbReference type="Gene3D" id="3.40.190.290">
    <property type="match status" value="1"/>
</dbReference>
<dbReference type="GO" id="GO:0003677">
    <property type="term" value="F:DNA binding"/>
    <property type="evidence" value="ECO:0007669"/>
    <property type="project" value="UniProtKB-KW"/>
</dbReference>
<dbReference type="PANTHER" id="PTHR30419:SF8">
    <property type="entry name" value="NITROGEN ASSIMILATION TRANSCRIPTIONAL ACTIVATOR-RELATED"/>
    <property type="match status" value="1"/>
</dbReference>
<evidence type="ECO:0000256" key="2">
    <source>
        <dbReference type="ARBA" id="ARBA00023015"/>
    </source>
</evidence>
<dbReference type="FunFam" id="1.10.10.10:FF:000001">
    <property type="entry name" value="LysR family transcriptional regulator"/>
    <property type="match status" value="1"/>
</dbReference>
<dbReference type="InterPro" id="IPR000847">
    <property type="entry name" value="LysR_HTH_N"/>
</dbReference>
<dbReference type="CDD" id="cd08440">
    <property type="entry name" value="PBP2_LTTR_like_4"/>
    <property type="match status" value="1"/>
</dbReference>